<evidence type="ECO:0000313" key="3">
    <source>
        <dbReference type="EMBL" id="KAA6377163.1"/>
    </source>
</evidence>
<accession>A0A5J4V3V9</accession>
<feature type="region of interest" description="Disordered" evidence="2">
    <location>
        <begin position="1"/>
        <end position="46"/>
    </location>
</feature>
<feature type="region of interest" description="Disordered" evidence="2">
    <location>
        <begin position="189"/>
        <end position="209"/>
    </location>
</feature>
<organism evidence="3 4">
    <name type="scientific">Streblomastix strix</name>
    <dbReference type="NCBI Taxonomy" id="222440"/>
    <lineage>
        <taxon>Eukaryota</taxon>
        <taxon>Metamonada</taxon>
        <taxon>Preaxostyla</taxon>
        <taxon>Oxymonadida</taxon>
        <taxon>Streblomastigidae</taxon>
        <taxon>Streblomastix</taxon>
    </lineage>
</organism>
<proteinExistence type="predicted"/>
<reference evidence="3 4" key="1">
    <citation type="submission" date="2019-03" db="EMBL/GenBank/DDBJ databases">
        <title>Single cell metagenomics reveals metabolic interactions within the superorganism composed of flagellate Streblomastix strix and complex community of Bacteroidetes bacteria on its surface.</title>
        <authorList>
            <person name="Treitli S.C."/>
            <person name="Kolisko M."/>
            <person name="Husnik F."/>
            <person name="Keeling P."/>
            <person name="Hampl V."/>
        </authorList>
    </citation>
    <scope>NUCLEOTIDE SEQUENCE [LARGE SCALE GENOMIC DNA]</scope>
    <source>
        <strain evidence="3">ST1C</strain>
    </source>
</reference>
<keyword evidence="1" id="KW-0175">Coiled coil</keyword>
<feature type="coiled-coil region" evidence="1">
    <location>
        <begin position="406"/>
        <end position="464"/>
    </location>
</feature>
<dbReference type="AlphaFoldDB" id="A0A5J4V3V9"/>
<comment type="caution">
    <text evidence="3">The sequence shown here is derived from an EMBL/GenBank/DDBJ whole genome shotgun (WGS) entry which is preliminary data.</text>
</comment>
<evidence type="ECO:0000313" key="4">
    <source>
        <dbReference type="Proteomes" id="UP000324800"/>
    </source>
</evidence>
<dbReference type="Proteomes" id="UP000324800">
    <property type="component" value="Unassembled WGS sequence"/>
</dbReference>
<gene>
    <name evidence="3" type="ORF">EZS28_027309</name>
</gene>
<evidence type="ECO:0000256" key="1">
    <source>
        <dbReference type="SAM" id="Coils"/>
    </source>
</evidence>
<dbReference type="EMBL" id="SNRW01010007">
    <property type="protein sequence ID" value="KAA6377163.1"/>
    <property type="molecule type" value="Genomic_DNA"/>
</dbReference>
<protein>
    <submittedName>
        <fullName evidence="3">Uncharacterized protein</fullName>
    </submittedName>
</protein>
<name>A0A5J4V3V9_9EUKA</name>
<sequence>MKGIEMLARSYELDQKREEKELNKEGKYKSDQIRGNEKKQEPNKQNNSFLQFLNNNKLSISQQLIISLLDSKRIQVEKKQTFSNDPDIKGGRMSRRQKRAINQAQSKRFQQSDQEIDLSILSHTESQNRYKNKIRERMKKIKYRLEFGISAQDRIKMYREMASITVDFCSLSQNMNIVAKNEKEKVNINESKEMVKDSDQQKEKEEKDQQGINPSILFFFIDQLKQSHLWNSEYTGMQTIQNNFQFGQLFEKQRILRSLFIIIITIACQGPITFSSNPQVQNSLWKLIMRIGTLIRGLCCYSQLGRKKKERQRDQEIEKERIKEKEKERIGKLKGDEDDEFDNKGNEMNQIHNLSIREAELDAEIDSSYISLSYSVEESVYSSTYILSFISRLLLNAQGEYVDNEIEKEKRRKKKIVNTNDEQLEDRGNKLMEKDIIIEEEEEEEQIKKEIQQKEQEIDKNESLNWNEKEMKKEQEVVNIFIKQPAVIDGQ</sequence>
<feature type="compositionally biased region" description="Basic and acidic residues" evidence="2">
    <location>
        <begin position="11"/>
        <end position="42"/>
    </location>
</feature>
<evidence type="ECO:0000256" key="2">
    <source>
        <dbReference type="SAM" id="MobiDB-lite"/>
    </source>
</evidence>